<evidence type="ECO:0000256" key="8">
    <source>
        <dbReference type="ARBA" id="ARBA00023295"/>
    </source>
</evidence>
<dbReference type="EMBL" id="JAUDZG010000005">
    <property type="protein sequence ID" value="KAK3303869.1"/>
    <property type="molecule type" value="Genomic_DNA"/>
</dbReference>
<dbReference type="GO" id="GO:0005576">
    <property type="term" value="C:extracellular region"/>
    <property type="evidence" value="ECO:0007669"/>
    <property type="project" value="UniProtKB-SubCell"/>
</dbReference>
<comment type="similarity">
    <text evidence="3">Belongs to the glycosyl hydrolase 3 family.</text>
</comment>
<evidence type="ECO:0000256" key="7">
    <source>
        <dbReference type="ARBA" id="ARBA00022801"/>
    </source>
</evidence>
<accession>A0AAJ0GPQ4</accession>
<evidence type="ECO:0000313" key="11">
    <source>
        <dbReference type="EMBL" id="KAK3303869.1"/>
    </source>
</evidence>
<feature type="chain" id="PRO_5042597719" description="beta-glucosidase" evidence="10">
    <location>
        <begin position="24"/>
        <end position="111"/>
    </location>
</feature>
<dbReference type="GO" id="GO:0008422">
    <property type="term" value="F:beta-glucosidase activity"/>
    <property type="evidence" value="ECO:0007669"/>
    <property type="project" value="UniProtKB-EC"/>
</dbReference>
<evidence type="ECO:0000256" key="5">
    <source>
        <dbReference type="ARBA" id="ARBA00022525"/>
    </source>
</evidence>
<evidence type="ECO:0000256" key="3">
    <source>
        <dbReference type="ARBA" id="ARBA00005336"/>
    </source>
</evidence>
<organism evidence="11 12">
    <name type="scientific">Chaetomium strumarium</name>
    <dbReference type="NCBI Taxonomy" id="1170767"/>
    <lineage>
        <taxon>Eukaryota</taxon>
        <taxon>Fungi</taxon>
        <taxon>Dikarya</taxon>
        <taxon>Ascomycota</taxon>
        <taxon>Pezizomycotina</taxon>
        <taxon>Sordariomycetes</taxon>
        <taxon>Sordariomycetidae</taxon>
        <taxon>Sordariales</taxon>
        <taxon>Chaetomiaceae</taxon>
        <taxon>Chaetomium</taxon>
    </lineage>
</organism>
<keyword evidence="12" id="KW-1185">Reference proteome</keyword>
<evidence type="ECO:0000256" key="2">
    <source>
        <dbReference type="ARBA" id="ARBA00004613"/>
    </source>
</evidence>
<comment type="catalytic activity">
    <reaction evidence="1">
        <text>Hydrolysis of terminal, non-reducing beta-D-glucosyl residues with release of beta-D-glucose.</text>
        <dbReference type="EC" id="3.2.1.21"/>
    </reaction>
</comment>
<proteinExistence type="inferred from homology"/>
<keyword evidence="8" id="KW-0326">Glycosidase</keyword>
<dbReference type="GO" id="GO:0009251">
    <property type="term" value="P:glucan catabolic process"/>
    <property type="evidence" value="ECO:0007669"/>
    <property type="project" value="TreeGrafter"/>
</dbReference>
<keyword evidence="6 10" id="KW-0732">Signal</keyword>
<feature type="signal peptide" evidence="10">
    <location>
        <begin position="1"/>
        <end position="23"/>
    </location>
</feature>
<sequence length="111" mass="12295">MVNVTKHLATLAILLATAALADGAEHFKTLLVFPTRAYRKAQEAVTRLNLTQKVALTTGYEIGVQASAKHYIGNEQEMQRSNTSTKDGHEVAVISSNIGDRTMHEHYMWDP</sequence>
<keyword evidence="5" id="KW-0964">Secreted</keyword>
<dbReference type="PANTHER" id="PTHR42715:SF12">
    <property type="entry name" value="BETA-GLUCOSIDASE G-RELATED"/>
    <property type="match status" value="1"/>
</dbReference>
<evidence type="ECO:0000256" key="10">
    <source>
        <dbReference type="SAM" id="SignalP"/>
    </source>
</evidence>
<dbReference type="Gene3D" id="3.20.20.300">
    <property type="entry name" value="Glycoside hydrolase, family 3, N-terminal domain"/>
    <property type="match status" value="1"/>
</dbReference>
<reference evidence="11" key="1">
    <citation type="journal article" date="2023" name="Mol. Phylogenet. Evol.">
        <title>Genome-scale phylogeny and comparative genomics of the fungal order Sordariales.</title>
        <authorList>
            <person name="Hensen N."/>
            <person name="Bonometti L."/>
            <person name="Westerberg I."/>
            <person name="Brannstrom I.O."/>
            <person name="Guillou S."/>
            <person name="Cros-Aarteil S."/>
            <person name="Calhoun S."/>
            <person name="Haridas S."/>
            <person name="Kuo A."/>
            <person name="Mondo S."/>
            <person name="Pangilinan J."/>
            <person name="Riley R."/>
            <person name="LaButti K."/>
            <person name="Andreopoulos B."/>
            <person name="Lipzen A."/>
            <person name="Chen C."/>
            <person name="Yan M."/>
            <person name="Daum C."/>
            <person name="Ng V."/>
            <person name="Clum A."/>
            <person name="Steindorff A."/>
            <person name="Ohm R.A."/>
            <person name="Martin F."/>
            <person name="Silar P."/>
            <person name="Natvig D.O."/>
            <person name="Lalanne C."/>
            <person name="Gautier V."/>
            <person name="Ament-Velasquez S.L."/>
            <person name="Kruys A."/>
            <person name="Hutchinson M.I."/>
            <person name="Powell A.J."/>
            <person name="Barry K."/>
            <person name="Miller A.N."/>
            <person name="Grigoriev I.V."/>
            <person name="Debuchy R."/>
            <person name="Gladieux P."/>
            <person name="Hiltunen Thoren M."/>
            <person name="Johannesson H."/>
        </authorList>
    </citation>
    <scope>NUCLEOTIDE SEQUENCE</scope>
    <source>
        <strain evidence="11">CBS 333.67</strain>
    </source>
</reference>
<keyword evidence="7" id="KW-0378">Hydrolase</keyword>
<dbReference type="GeneID" id="87889822"/>
<dbReference type="RefSeq" id="XP_062719649.1">
    <property type="nucleotide sequence ID" value="XM_062870993.1"/>
</dbReference>
<reference evidence="11" key="2">
    <citation type="submission" date="2023-06" db="EMBL/GenBank/DDBJ databases">
        <authorList>
            <consortium name="Lawrence Berkeley National Laboratory"/>
            <person name="Mondo S.J."/>
            <person name="Hensen N."/>
            <person name="Bonometti L."/>
            <person name="Westerberg I."/>
            <person name="Brannstrom I.O."/>
            <person name="Guillou S."/>
            <person name="Cros-Aarteil S."/>
            <person name="Calhoun S."/>
            <person name="Haridas S."/>
            <person name="Kuo A."/>
            <person name="Pangilinan J."/>
            <person name="Riley R."/>
            <person name="Labutti K."/>
            <person name="Andreopoulos B."/>
            <person name="Lipzen A."/>
            <person name="Chen C."/>
            <person name="Yanf M."/>
            <person name="Daum C."/>
            <person name="Ng V."/>
            <person name="Clum A."/>
            <person name="Steindorff A."/>
            <person name="Ohm R."/>
            <person name="Martin F."/>
            <person name="Silar P."/>
            <person name="Natvig D."/>
            <person name="Lalanne C."/>
            <person name="Gautier V."/>
            <person name="Ament-Velasquez S.L."/>
            <person name="Kruys A."/>
            <person name="Hutchinson M.I."/>
            <person name="Powell A.J."/>
            <person name="Barry K."/>
            <person name="Miller A.N."/>
            <person name="Grigoriev I.V."/>
            <person name="Debuchy R."/>
            <person name="Gladieux P."/>
            <person name="Thoren M.H."/>
            <person name="Johannesson H."/>
        </authorList>
    </citation>
    <scope>NUCLEOTIDE SEQUENCE</scope>
    <source>
        <strain evidence="11">CBS 333.67</strain>
    </source>
</reference>
<comment type="subcellular location">
    <subcellularLocation>
        <location evidence="2">Secreted</location>
    </subcellularLocation>
</comment>
<dbReference type="InterPro" id="IPR050288">
    <property type="entry name" value="Cellulose_deg_GH3"/>
</dbReference>
<evidence type="ECO:0000256" key="1">
    <source>
        <dbReference type="ARBA" id="ARBA00000448"/>
    </source>
</evidence>
<name>A0AAJ0GPQ4_9PEZI</name>
<dbReference type="AlphaFoldDB" id="A0AAJ0GPQ4"/>
<dbReference type="EC" id="3.2.1.21" evidence="4"/>
<evidence type="ECO:0000256" key="6">
    <source>
        <dbReference type="ARBA" id="ARBA00022729"/>
    </source>
</evidence>
<gene>
    <name evidence="11" type="ORF">B0T15DRAFT_575433</name>
</gene>
<dbReference type="InterPro" id="IPR036962">
    <property type="entry name" value="Glyco_hydro_3_N_sf"/>
</dbReference>
<comment type="function">
    <text evidence="9">Beta-glucosidases are one of a number of cellulolytic enzymes involved in the degradation of cellulosic biomass. Catalyzes the last step releasing glucose from the inhibitory cellobiose.</text>
</comment>
<comment type="caution">
    <text evidence="11">The sequence shown here is derived from an EMBL/GenBank/DDBJ whole genome shotgun (WGS) entry which is preliminary data.</text>
</comment>
<dbReference type="PANTHER" id="PTHR42715">
    <property type="entry name" value="BETA-GLUCOSIDASE"/>
    <property type="match status" value="1"/>
</dbReference>
<evidence type="ECO:0000313" key="12">
    <source>
        <dbReference type="Proteomes" id="UP001273166"/>
    </source>
</evidence>
<protein>
    <recommendedName>
        <fullName evidence="4">beta-glucosidase</fullName>
        <ecNumber evidence="4">3.2.1.21</ecNumber>
    </recommendedName>
</protein>
<dbReference type="Proteomes" id="UP001273166">
    <property type="component" value="Unassembled WGS sequence"/>
</dbReference>
<evidence type="ECO:0000256" key="9">
    <source>
        <dbReference type="ARBA" id="ARBA00024983"/>
    </source>
</evidence>
<evidence type="ECO:0000256" key="4">
    <source>
        <dbReference type="ARBA" id="ARBA00012744"/>
    </source>
</evidence>